<dbReference type="EMBL" id="BSXT01002073">
    <property type="protein sequence ID" value="GMF47064.1"/>
    <property type="molecule type" value="Genomic_DNA"/>
</dbReference>
<dbReference type="AlphaFoldDB" id="A0A9W6XW26"/>
<proteinExistence type="predicted"/>
<dbReference type="Proteomes" id="UP001165121">
    <property type="component" value="Unassembled WGS sequence"/>
</dbReference>
<organism evidence="2 3">
    <name type="scientific">Phytophthora fragariaefolia</name>
    <dbReference type="NCBI Taxonomy" id="1490495"/>
    <lineage>
        <taxon>Eukaryota</taxon>
        <taxon>Sar</taxon>
        <taxon>Stramenopiles</taxon>
        <taxon>Oomycota</taxon>
        <taxon>Peronosporomycetes</taxon>
        <taxon>Peronosporales</taxon>
        <taxon>Peronosporaceae</taxon>
        <taxon>Phytophthora</taxon>
    </lineage>
</organism>
<name>A0A9W6XW26_9STRA</name>
<sequence length="537" mass="60194">MTSRTSITINKVPLILACSRFNCGAGAAKAFDTTHPTTVIFLRYEFLQYFKTNQDAIPGNAAPRHGRHSQQYFRAIGQVVSHSNHSIGRIKSDKDKIGKYVYAPSFFKSSSYHEHISHYRTITMGLEALLPGNTLRAKATAVAAFTKCLKGEEVDEEYVRKCIEADESGKAFVCVMDKFGMHLAFSEGKKGKMLARNMAMQYYWQAKIWLLDHFPQHRAALESRLLKMAKTFDNFCLKRDGGGFVSKAAPYRQGSQRIQTQAEVKLQNLSSFDSQTLQSIEGVQRILLATRYKLKTEIFNISKKVLDVLTACVLRYYPLLKNLTPESPAIKRVETCVIHGGCSVADLLAWSTHLAEAPVSCENSTQHDTQPYNPDQKPSEPSYEQKVIDHQAAVIKHLIENSKLQNARMDQLEARMNGDSAPSARAQKQRRSKSKLLVTYMKLFIADGFILDSAAADYRDRVLELGKRAEDAILTYLKIEHGIKSRGSSAILKHLQRLHNAGALDALIVHHQRLLPTAAFQDPSPGYTQDVLDAVSK</sequence>
<comment type="caution">
    <text evidence="2">The sequence shown here is derived from an EMBL/GenBank/DDBJ whole genome shotgun (WGS) entry which is preliminary data.</text>
</comment>
<feature type="region of interest" description="Disordered" evidence="1">
    <location>
        <begin position="361"/>
        <end position="383"/>
    </location>
</feature>
<gene>
    <name evidence="2" type="ORF">Pfra01_001760200</name>
</gene>
<feature type="compositionally biased region" description="Polar residues" evidence="1">
    <location>
        <begin position="361"/>
        <end position="373"/>
    </location>
</feature>
<protein>
    <submittedName>
        <fullName evidence="2">Unnamed protein product</fullName>
    </submittedName>
</protein>
<evidence type="ECO:0000313" key="2">
    <source>
        <dbReference type="EMBL" id="GMF47064.1"/>
    </source>
</evidence>
<evidence type="ECO:0000256" key="1">
    <source>
        <dbReference type="SAM" id="MobiDB-lite"/>
    </source>
</evidence>
<keyword evidence="3" id="KW-1185">Reference proteome</keyword>
<accession>A0A9W6XW26</accession>
<dbReference type="OrthoDB" id="115326at2759"/>
<evidence type="ECO:0000313" key="3">
    <source>
        <dbReference type="Proteomes" id="UP001165121"/>
    </source>
</evidence>
<reference evidence="2" key="1">
    <citation type="submission" date="2023-04" db="EMBL/GenBank/DDBJ databases">
        <title>Phytophthora fragariaefolia NBRC 109709.</title>
        <authorList>
            <person name="Ichikawa N."/>
            <person name="Sato H."/>
            <person name="Tonouchi N."/>
        </authorList>
    </citation>
    <scope>NUCLEOTIDE SEQUENCE</scope>
    <source>
        <strain evidence="2">NBRC 109709</strain>
    </source>
</reference>